<dbReference type="Gene3D" id="1.25.70.10">
    <property type="entry name" value="Transcription termination factor 3, mitochondrial"/>
    <property type="match status" value="1"/>
</dbReference>
<keyword evidence="5" id="KW-1185">Reference proteome</keyword>
<dbReference type="OMA" id="RPVMLCF"/>
<dbReference type="PANTHER" id="PTHR13068">
    <property type="entry name" value="CGI-12 PROTEIN-RELATED"/>
    <property type="match status" value="1"/>
</dbReference>
<dbReference type="HOGENOM" id="CLU_034145_0_0_1"/>
<keyword evidence="2" id="KW-0805">Transcription regulation</keyword>
<dbReference type="PROSITE" id="PS51257">
    <property type="entry name" value="PROKAR_LIPOPROTEIN"/>
    <property type="match status" value="1"/>
</dbReference>
<reference evidence="4" key="2">
    <citation type="submission" date="2018-05" db="EMBL/GenBank/DDBJ databases">
        <title>OpunRS2 (Oryza punctata Reference Sequence Version 2).</title>
        <authorList>
            <person name="Zhang J."/>
            <person name="Kudrna D."/>
            <person name="Lee S."/>
            <person name="Talag J."/>
            <person name="Welchert J."/>
            <person name="Wing R.A."/>
        </authorList>
    </citation>
    <scope>NUCLEOTIDE SEQUENCE [LARGE SCALE GENOMIC DNA]</scope>
</reference>
<evidence type="ECO:0000256" key="2">
    <source>
        <dbReference type="ARBA" id="ARBA00022472"/>
    </source>
</evidence>
<dbReference type="PANTHER" id="PTHR13068:SF84">
    <property type="entry name" value="OS06G0225100 PROTEIN"/>
    <property type="match status" value="1"/>
</dbReference>
<keyword evidence="2" id="KW-0806">Transcription termination</keyword>
<dbReference type="eggNOG" id="KOG1267">
    <property type="taxonomic scope" value="Eukaryota"/>
</dbReference>
<dbReference type="InterPro" id="IPR038538">
    <property type="entry name" value="MTERF_sf"/>
</dbReference>
<evidence type="ECO:0000313" key="4">
    <source>
        <dbReference type="EnsemblPlants" id="OPUNC02G30140.1"/>
    </source>
</evidence>
<name>A0A0E0K5A3_ORYPU</name>
<dbReference type="GO" id="GO:0003676">
    <property type="term" value="F:nucleic acid binding"/>
    <property type="evidence" value="ECO:0007669"/>
    <property type="project" value="InterPro"/>
</dbReference>
<dbReference type="AlphaFoldDB" id="A0A0E0K5A3"/>
<evidence type="ECO:0000256" key="3">
    <source>
        <dbReference type="ARBA" id="ARBA00022946"/>
    </source>
</evidence>
<comment type="similarity">
    <text evidence="1">Belongs to the mTERF family.</text>
</comment>
<evidence type="ECO:0000313" key="5">
    <source>
        <dbReference type="Proteomes" id="UP000026962"/>
    </source>
</evidence>
<proteinExistence type="inferred from homology"/>
<reference evidence="4" key="1">
    <citation type="submission" date="2015-04" db="UniProtKB">
        <authorList>
            <consortium name="EnsemblPlants"/>
        </authorList>
    </citation>
    <scope>IDENTIFICATION</scope>
</reference>
<accession>A0A0E0K5A3</accession>
<dbReference type="Pfam" id="PF02536">
    <property type="entry name" value="mTERF"/>
    <property type="match status" value="1"/>
</dbReference>
<sequence>MLPSLKNPLARLHAVPLALAFSSCLHRLRLLSNAAGFDADDYLVATCGLTPAQARKASKHVSHLKSPSNPDAVRAFLADIGLSKAAAATAVAQHPRILCSKVDKTLTPRIAQLREIGLSPPQISRLIAVVPTIFGNPNRVRRIEFYLSLLGSYDKLHTCLRNSSYLLGYDIETVVKPNLAFLRECGLTTPDLDKVFVQVPQLFCRSRNQLQAVVRRVEEKLGVRQGTPNFRHALFVACSLRQETIIAKVEVLKLLGWRSDQVAQVITKMPSVLHGSEERLRRAMSFLTKVAGMDVETIAKHPAMLRYSIEKRLVPRLNVLKVLREERLPGRRSYNLHSVATMSEARFAEKFVHPYKESFPAIIDAYADTFVAHES</sequence>
<evidence type="ECO:0000256" key="1">
    <source>
        <dbReference type="ARBA" id="ARBA00007692"/>
    </source>
</evidence>
<keyword evidence="3" id="KW-0809">Transit peptide</keyword>
<keyword evidence="2" id="KW-0804">Transcription</keyword>
<dbReference type="Gramene" id="OPUNC02G30140.1">
    <property type="protein sequence ID" value="OPUNC02G30140.1"/>
    <property type="gene ID" value="OPUNC02G30140"/>
</dbReference>
<dbReference type="FunFam" id="1.25.70.10:FF:000001">
    <property type="entry name" value="Mitochondrial transcription termination factor-like"/>
    <property type="match status" value="1"/>
</dbReference>
<dbReference type="EnsemblPlants" id="OPUNC02G30140.1">
    <property type="protein sequence ID" value="OPUNC02G30140.1"/>
    <property type="gene ID" value="OPUNC02G30140"/>
</dbReference>
<dbReference type="GO" id="GO:0006353">
    <property type="term" value="P:DNA-templated transcription termination"/>
    <property type="evidence" value="ECO:0007669"/>
    <property type="project" value="UniProtKB-KW"/>
</dbReference>
<dbReference type="InterPro" id="IPR003690">
    <property type="entry name" value="MTERF"/>
</dbReference>
<organism evidence="4">
    <name type="scientific">Oryza punctata</name>
    <name type="common">Red rice</name>
    <dbReference type="NCBI Taxonomy" id="4537"/>
    <lineage>
        <taxon>Eukaryota</taxon>
        <taxon>Viridiplantae</taxon>
        <taxon>Streptophyta</taxon>
        <taxon>Embryophyta</taxon>
        <taxon>Tracheophyta</taxon>
        <taxon>Spermatophyta</taxon>
        <taxon>Magnoliopsida</taxon>
        <taxon>Liliopsida</taxon>
        <taxon>Poales</taxon>
        <taxon>Poaceae</taxon>
        <taxon>BOP clade</taxon>
        <taxon>Oryzoideae</taxon>
        <taxon>Oryzeae</taxon>
        <taxon>Oryzinae</taxon>
        <taxon>Oryza</taxon>
    </lineage>
</organism>
<protein>
    <submittedName>
        <fullName evidence="4">Uncharacterized protein</fullName>
    </submittedName>
</protein>
<dbReference type="SMART" id="SM00733">
    <property type="entry name" value="Mterf"/>
    <property type="match status" value="5"/>
</dbReference>
<dbReference type="Proteomes" id="UP000026962">
    <property type="component" value="Chromosome 2"/>
</dbReference>